<dbReference type="Pfam" id="PF02909">
    <property type="entry name" value="TetR_C_1"/>
    <property type="match status" value="1"/>
</dbReference>
<dbReference type="InterPro" id="IPR036271">
    <property type="entry name" value="Tet_transcr_reg_TetR-rel_C_sf"/>
</dbReference>
<protein>
    <submittedName>
        <fullName evidence="7">TetR/AcrR family transcriptional regulator C-terminal domain-containing protein</fullName>
    </submittedName>
</protein>
<dbReference type="Proteomes" id="UP001500957">
    <property type="component" value="Unassembled WGS sequence"/>
</dbReference>
<dbReference type="InterPro" id="IPR050109">
    <property type="entry name" value="HTH-type_TetR-like_transc_reg"/>
</dbReference>
<dbReference type="InterPro" id="IPR001647">
    <property type="entry name" value="HTH_TetR"/>
</dbReference>
<dbReference type="Pfam" id="PF00440">
    <property type="entry name" value="TetR_N"/>
    <property type="match status" value="1"/>
</dbReference>
<comment type="caution">
    <text evidence="7">The sequence shown here is derived from an EMBL/GenBank/DDBJ whole genome shotgun (WGS) entry which is preliminary data.</text>
</comment>
<evidence type="ECO:0000256" key="2">
    <source>
        <dbReference type="ARBA" id="ARBA00023015"/>
    </source>
</evidence>
<keyword evidence="8" id="KW-1185">Reference proteome</keyword>
<dbReference type="PANTHER" id="PTHR30055">
    <property type="entry name" value="HTH-TYPE TRANSCRIPTIONAL REGULATOR RUTR"/>
    <property type="match status" value="1"/>
</dbReference>
<keyword evidence="1" id="KW-0678">Repressor</keyword>
<reference evidence="7 8" key="1">
    <citation type="journal article" date="2019" name="Int. J. Syst. Evol. Microbiol.">
        <title>The Global Catalogue of Microorganisms (GCM) 10K type strain sequencing project: providing services to taxonomists for standard genome sequencing and annotation.</title>
        <authorList>
            <consortium name="The Broad Institute Genomics Platform"/>
            <consortium name="The Broad Institute Genome Sequencing Center for Infectious Disease"/>
            <person name="Wu L."/>
            <person name="Ma J."/>
        </authorList>
    </citation>
    <scope>NUCLEOTIDE SEQUENCE [LARGE SCALE GENOMIC DNA]</scope>
    <source>
        <strain evidence="7 8">JCM 10671</strain>
    </source>
</reference>
<dbReference type="PRINTS" id="PR00400">
    <property type="entry name" value="TETREPRESSOR"/>
</dbReference>
<gene>
    <name evidence="7" type="ORF">GCM10009547_08600</name>
</gene>
<evidence type="ECO:0000313" key="7">
    <source>
        <dbReference type="EMBL" id="GAA0608877.1"/>
    </source>
</evidence>
<proteinExistence type="predicted"/>
<dbReference type="Gene3D" id="1.10.357.10">
    <property type="entry name" value="Tetracycline Repressor, domain 2"/>
    <property type="match status" value="1"/>
</dbReference>
<dbReference type="InterPro" id="IPR009057">
    <property type="entry name" value="Homeodomain-like_sf"/>
</dbReference>
<dbReference type="InterPro" id="IPR003012">
    <property type="entry name" value="Tet_transcr_reg_TetR"/>
</dbReference>
<keyword evidence="3 5" id="KW-0238">DNA-binding</keyword>
<dbReference type="PROSITE" id="PS50977">
    <property type="entry name" value="HTH_TETR_2"/>
    <property type="match status" value="1"/>
</dbReference>
<evidence type="ECO:0000256" key="1">
    <source>
        <dbReference type="ARBA" id="ARBA00022491"/>
    </source>
</evidence>
<feature type="DNA-binding region" description="H-T-H motif" evidence="5">
    <location>
        <begin position="39"/>
        <end position="58"/>
    </location>
</feature>
<evidence type="ECO:0000313" key="8">
    <source>
        <dbReference type="Proteomes" id="UP001500957"/>
    </source>
</evidence>
<dbReference type="SUPFAM" id="SSF48498">
    <property type="entry name" value="Tetracyclin repressor-like, C-terminal domain"/>
    <property type="match status" value="1"/>
</dbReference>
<organism evidence="7 8">
    <name type="scientific">Sporichthya brevicatena</name>
    <dbReference type="NCBI Taxonomy" id="171442"/>
    <lineage>
        <taxon>Bacteria</taxon>
        <taxon>Bacillati</taxon>
        <taxon>Actinomycetota</taxon>
        <taxon>Actinomycetes</taxon>
        <taxon>Sporichthyales</taxon>
        <taxon>Sporichthyaceae</taxon>
        <taxon>Sporichthya</taxon>
    </lineage>
</organism>
<evidence type="ECO:0000259" key="6">
    <source>
        <dbReference type="PROSITE" id="PS50977"/>
    </source>
</evidence>
<evidence type="ECO:0000256" key="3">
    <source>
        <dbReference type="ARBA" id="ARBA00023125"/>
    </source>
</evidence>
<dbReference type="SUPFAM" id="SSF46689">
    <property type="entry name" value="Homeodomain-like"/>
    <property type="match status" value="1"/>
</dbReference>
<dbReference type="EMBL" id="BAAAHE010000007">
    <property type="protein sequence ID" value="GAA0608877.1"/>
    <property type="molecule type" value="Genomic_DNA"/>
</dbReference>
<evidence type="ECO:0000256" key="4">
    <source>
        <dbReference type="ARBA" id="ARBA00023163"/>
    </source>
</evidence>
<dbReference type="PANTHER" id="PTHR30055:SF151">
    <property type="entry name" value="TRANSCRIPTIONAL REGULATORY PROTEIN"/>
    <property type="match status" value="1"/>
</dbReference>
<keyword evidence="2" id="KW-0805">Transcription regulation</keyword>
<sequence>MSAERAVSRRYRPPRSTSLPAVLDAALRIVDAEGVEALSMRRLADDLGIGAMTLYRYVATKDTLYDELVTLVLGDLASDPAPDAPWRAQLEEVLTGLHNELRAHPGITEIILTRRVPTPAFDRHREIVLAVLREAGFSVESAVDALTSLICYTLGFSHVERIRGGVDREEEARRLKSLPTEEFPHLIEAATSYPGHLSDRAFSTGLGAMLDGLERALDAQTGRT</sequence>
<name>A0ABN1GCX2_9ACTN</name>
<feature type="domain" description="HTH tetR-type" evidence="6">
    <location>
        <begin position="16"/>
        <end position="76"/>
    </location>
</feature>
<dbReference type="InterPro" id="IPR004111">
    <property type="entry name" value="Repressor_TetR_C"/>
</dbReference>
<keyword evidence="4" id="KW-0804">Transcription</keyword>
<accession>A0ABN1GCX2</accession>
<evidence type="ECO:0000256" key="5">
    <source>
        <dbReference type="PROSITE-ProRule" id="PRU00335"/>
    </source>
</evidence>